<dbReference type="SUPFAM" id="SSF56784">
    <property type="entry name" value="HAD-like"/>
    <property type="match status" value="1"/>
</dbReference>
<dbReference type="InterPro" id="IPR023198">
    <property type="entry name" value="PGP-like_dom2"/>
</dbReference>
<dbReference type="NCBIfam" id="TIGR01509">
    <property type="entry name" value="HAD-SF-IA-v3"/>
    <property type="match status" value="1"/>
</dbReference>
<sequence>MRLQSAIFDMDGTLLDSMPIWRDLGTSVLRGLGIEPEPETDEMLKTLSLRHGIAYCKEHYHLPQTEEELIGRVVDRVADFYQHEVQAKPGVDKFLSLLKMEGVWMYVATATDRPLAEAALRHAGIDHYFRGLITVAEVGVGKKESAEIYERAMRRLQSNKKDTVVFEDAFHAIQTAKAAGFRVAAVYDASEEAHQEEIRGLADYYIRSFEEMFETRELE</sequence>
<evidence type="ECO:0000313" key="2">
    <source>
        <dbReference type="Proteomes" id="UP000298642"/>
    </source>
</evidence>
<gene>
    <name evidence="1" type="ORF">EIO64_10430</name>
</gene>
<dbReference type="EMBL" id="CP034413">
    <property type="protein sequence ID" value="QCI59583.1"/>
    <property type="molecule type" value="Genomic_DNA"/>
</dbReference>
<dbReference type="SFLD" id="SFLDS00003">
    <property type="entry name" value="Haloacid_Dehalogenase"/>
    <property type="match status" value="1"/>
</dbReference>
<dbReference type="GO" id="GO:0016791">
    <property type="term" value="F:phosphatase activity"/>
    <property type="evidence" value="ECO:0007669"/>
    <property type="project" value="TreeGrafter"/>
</dbReference>
<dbReference type="InterPro" id="IPR006439">
    <property type="entry name" value="HAD-SF_hydro_IA"/>
</dbReference>
<dbReference type="InterPro" id="IPR023214">
    <property type="entry name" value="HAD_sf"/>
</dbReference>
<dbReference type="PANTHER" id="PTHR18901:SF38">
    <property type="entry name" value="PSEUDOURIDINE-5'-PHOSPHATASE"/>
    <property type="match status" value="1"/>
</dbReference>
<dbReference type="GeneID" id="89520581"/>
<dbReference type="SFLD" id="SFLDG01129">
    <property type="entry name" value="C1.5:_HAD__Beta-PGM__Phosphata"/>
    <property type="match status" value="1"/>
</dbReference>
<reference evidence="2" key="1">
    <citation type="submission" date="2018-12" db="EMBL/GenBank/DDBJ databases">
        <title>Dusodibacter welbiota gen. nov., sp. nov., isolated from human faeces and emended description of the Oscillibacter genus.</title>
        <authorList>
            <person name="Le Roy T."/>
            <person name="Van der Smissen P."/>
            <person name="Delzenne N."/>
            <person name="Muccioli G."/>
            <person name="Collet J.F."/>
            <person name="Cani P.D."/>
        </authorList>
    </citation>
    <scope>NUCLEOTIDE SEQUENCE [LARGE SCALE GENOMIC DNA]</scope>
    <source>
        <strain evidence="2">J115</strain>
    </source>
</reference>
<proteinExistence type="predicted"/>
<dbReference type="RefSeq" id="WP_021751038.1">
    <property type="nucleotide sequence ID" value="NZ_CP034413.3"/>
</dbReference>
<dbReference type="Gene3D" id="1.10.150.240">
    <property type="entry name" value="Putative phosphatase, domain 2"/>
    <property type="match status" value="1"/>
</dbReference>
<name>A0A4D7APU5_9FIRM</name>
<accession>A0A4D7APU5</accession>
<dbReference type="InterPro" id="IPR036412">
    <property type="entry name" value="HAD-like_sf"/>
</dbReference>
<dbReference type="InterPro" id="IPR041492">
    <property type="entry name" value="HAD_2"/>
</dbReference>
<dbReference type="Pfam" id="PF13419">
    <property type="entry name" value="HAD_2"/>
    <property type="match status" value="1"/>
</dbReference>
<dbReference type="Proteomes" id="UP000298642">
    <property type="component" value="Chromosome"/>
</dbReference>
<dbReference type="KEGG" id="obj:EIO64_10430"/>
<dbReference type="PANTHER" id="PTHR18901">
    <property type="entry name" value="2-DEOXYGLUCOSE-6-PHOSPHATE PHOSPHATASE 2"/>
    <property type="match status" value="1"/>
</dbReference>
<dbReference type="Gene3D" id="3.40.50.1000">
    <property type="entry name" value="HAD superfamily/HAD-like"/>
    <property type="match status" value="1"/>
</dbReference>
<protein>
    <submittedName>
        <fullName evidence="1">HAD family phosphatase</fullName>
    </submittedName>
</protein>
<evidence type="ECO:0000313" key="1">
    <source>
        <dbReference type="EMBL" id="QCI59583.1"/>
    </source>
</evidence>
<organism evidence="1 2">
    <name type="scientific">Dysosmobacter welbionis</name>
    <dbReference type="NCBI Taxonomy" id="2093857"/>
    <lineage>
        <taxon>Bacteria</taxon>
        <taxon>Bacillati</taxon>
        <taxon>Bacillota</taxon>
        <taxon>Clostridia</taxon>
        <taxon>Eubacteriales</taxon>
        <taxon>Oscillospiraceae</taxon>
        <taxon>Dysosmobacter</taxon>
    </lineage>
</organism>
<keyword evidence="2" id="KW-1185">Reference proteome</keyword>
<dbReference type="AlphaFoldDB" id="A0A4D7APU5"/>